<dbReference type="Proteomes" id="UP000778970">
    <property type="component" value="Unassembled WGS sequence"/>
</dbReference>
<sequence>MYFHGGGHNDYGGNEVIGFNYHDLAWDFRIPLNITPEDRPVAAYPPEAFAEDIYPGGGPGATHTYDGLVYAPTTGEVFRFGGVGYWPHASRVQNQSNSTVFVFNPRETHPRWQHIGEVLPAIAADGPSVKSRFDPQSGKIVVRGRNGEAQFDPATRTWSRPTLWSQFESQGSLGNDPTGQIVWYADNKRMWVATNGLRAVAAGPYDGRKPFCPKQGMDWHPGAQLLVVWCGSAEVRTWDPTNDLWQSYIPANEAAPQPRPGRSQGVFSKWAYLDAYDVFIGYNNIKQGVWFFRLPSKSSVDPRRARLAAQGFDCADGVLNWQCPDLQAALIDSGALPTGIYRSGAVINRTGTYDFAGSRLVRAIRGKAALIVRSDGVTLRNLACREIATGSGNGACVRQQARTLRIENARMTDGQSFLLGNPDMQALVIDGLEIENVGGDCSRKCGRAHGVYYNANQGDLTVRNARLSRARDGAHLIKSGAAVTRVEHSVLDERDGAGSRAIDAYNGGHLILHDVTIYARADDGNREVIGWDHEQRVEHPDNRITFDNVTIYCDGSSRLIGFRAGNAPTLENAEAIKWPNGRCM</sequence>
<reference evidence="1" key="2">
    <citation type="journal article" date="2020" name="Microorganisms">
        <title>Osmotic Adaptation and Compatible Solute Biosynthesis of Phototrophic Bacteria as Revealed from Genome Analyses.</title>
        <authorList>
            <person name="Imhoff J.F."/>
            <person name="Rahn T."/>
            <person name="Kunzel S."/>
            <person name="Keller A."/>
            <person name="Neulinger S.C."/>
        </authorList>
    </citation>
    <scope>NUCLEOTIDE SEQUENCE</scope>
    <source>
        <strain evidence="1">DSM 9154</strain>
    </source>
</reference>
<protein>
    <recommendedName>
        <fullName evidence="3">Right handed beta helix region</fullName>
    </recommendedName>
</protein>
<name>A0A934UZ16_9PROT</name>
<dbReference type="SUPFAM" id="SSF51126">
    <property type="entry name" value="Pectin lyase-like"/>
    <property type="match status" value="1"/>
</dbReference>
<evidence type="ECO:0008006" key="3">
    <source>
        <dbReference type="Google" id="ProtNLM"/>
    </source>
</evidence>
<proteinExistence type="predicted"/>
<gene>
    <name evidence="1" type="ORF">CKO21_02060</name>
</gene>
<dbReference type="AlphaFoldDB" id="A0A934UZ16"/>
<dbReference type="InterPro" id="IPR011050">
    <property type="entry name" value="Pectin_lyase_fold/virulence"/>
</dbReference>
<dbReference type="EMBL" id="NRRE01000009">
    <property type="protein sequence ID" value="MBK1696029.1"/>
    <property type="molecule type" value="Genomic_DNA"/>
</dbReference>
<accession>A0A934UZ16</accession>
<evidence type="ECO:0000313" key="1">
    <source>
        <dbReference type="EMBL" id="MBK1696029.1"/>
    </source>
</evidence>
<comment type="caution">
    <text evidence="1">The sequence shown here is derived from an EMBL/GenBank/DDBJ whole genome shotgun (WGS) entry which is preliminary data.</text>
</comment>
<keyword evidence="2" id="KW-1185">Reference proteome</keyword>
<dbReference type="SUPFAM" id="SSF50974">
    <property type="entry name" value="Nitrous oxide reductase, N-terminal domain"/>
    <property type="match status" value="1"/>
</dbReference>
<dbReference type="InterPro" id="IPR011045">
    <property type="entry name" value="N2O_reductase_N"/>
</dbReference>
<evidence type="ECO:0000313" key="2">
    <source>
        <dbReference type="Proteomes" id="UP000778970"/>
    </source>
</evidence>
<reference evidence="1" key="1">
    <citation type="submission" date="2017-08" db="EMBL/GenBank/DDBJ databases">
        <authorList>
            <person name="Imhoff J.F."/>
            <person name="Rahn T."/>
            <person name="Kuenzel S."/>
            <person name="Neulinger S.C."/>
        </authorList>
    </citation>
    <scope>NUCLEOTIDE SEQUENCE</scope>
    <source>
        <strain evidence="1">DSM 9154</strain>
    </source>
</reference>
<organism evidence="1 2">
    <name type="scientific">Rhodovibrio salinarum</name>
    <dbReference type="NCBI Taxonomy" id="1087"/>
    <lineage>
        <taxon>Bacteria</taxon>
        <taxon>Pseudomonadati</taxon>
        <taxon>Pseudomonadota</taxon>
        <taxon>Alphaproteobacteria</taxon>
        <taxon>Rhodospirillales</taxon>
        <taxon>Rhodovibrionaceae</taxon>
        <taxon>Rhodovibrio</taxon>
    </lineage>
</organism>